<dbReference type="EMBL" id="JXTB01000435">
    <property type="protein sequence ID" value="PON40570.1"/>
    <property type="molecule type" value="Genomic_DNA"/>
</dbReference>
<feature type="compositionally biased region" description="Basic and acidic residues" evidence="1">
    <location>
        <begin position="103"/>
        <end position="123"/>
    </location>
</feature>
<keyword evidence="4" id="KW-1185">Reference proteome</keyword>
<evidence type="ECO:0000256" key="1">
    <source>
        <dbReference type="SAM" id="MobiDB-lite"/>
    </source>
</evidence>
<evidence type="ECO:0000313" key="4">
    <source>
        <dbReference type="Proteomes" id="UP000237105"/>
    </source>
</evidence>
<accession>A0A2P5AVH2</accession>
<feature type="region of interest" description="Disordered" evidence="1">
    <location>
        <begin position="49"/>
        <end position="141"/>
    </location>
</feature>
<keyword evidence="2" id="KW-0472">Membrane</keyword>
<feature type="compositionally biased region" description="Polar residues" evidence="1">
    <location>
        <begin position="86"/>
        <end position="100"/>
    </location>
</feature>
<feature type="transmembrane region" description="Helical" evidence="2">
    <location>
        <begin position="20"/>
        <end position="43"/>
    </location>
</feature>
<comment type="caution">
    <text evidence="3">The sequence shown here is derived from an EMBL/GenBank/DDBJ whole genome shotgun (WGS) entry which is preliminary data.</text>
</comment>
<reference evidence="4" key="1">
    <citation type="submission" date="2016-06" db="EMBL/GenBank/DDBJ databases">
        <title>Parallel loss of symbiosis genes in relatives of nitrogen-fixing non-legume Parasponia.</title>
        <authorList>
            <person name="Van Velzen R."/>
            <person name="Holmer R."/>
            <person name="Bu F."/>
            <person name="Rutten L."/>
            <person name="Van Zeijl A."/>
            <person name="Liu W."/>
            <person name="Santuari L."/>
            <person name="Cao Q."/>
            <person name="Sharma T."/>
            <person name="Shen D."/>
            <person name="Roswanjaya Y."/>
            <person name="Wardhani T."/>
            <person name="Kalhor M.S."/>
            <person name="Jansen J."/>
            <person name="Van den Hoogen J."/>
            <person name="Gungor B."/>
            <person name="Hartog M."/>
            <person name="Hontelez J."/>
            <person name="Verver J."/>
            <person name="Yang W.-C."/>
            <person name="Schijlen E."/>
            <person name="Repin R."/>
            <person name="Schilthuizen M."/>
            <person name="Schranz E."/>
            <person name="Heidstra R."/>
            <person name="Miyata K."/>
            <person name="Fedorova E."/>
            <person name="Kohlen W."/>
            <person name="Bisseling T."/>
            <person name="Smit S."/>
            <person name="Geurts R."/>
        </authorList>
    </citation>
    <scope>NUCLEOTIDE SEQUENCE [LARGE SCALE GENOMIC DNA]</scope>
    <source>
        <strain evidence="4">cv. WU1-14</strain>
    </source>
</reference>
<protein>
    <submittedName>
        <fullName evidence="3">Uncharacterized protein</fullName>
    </submittedName>
</protein>
<organism evidence="3 4">
    <name type="scientific">Parasponia andersonii</name>
    <name type="common">Sponia andersonii</name>
    <dbReference type="NCBI Taxonomy" id="3476"/>
    <lineage>
        <taxon>Eukaryota</taxon>
        <taxon>Viridiplantae</taxon>
        <taxon>Streptophyta</taxon>
        <taxon>Embryophyta</taxon>
        <taxon>Tracheophyta</taxon>
        <taxon>Spermatophyta</taxon>
        <taxon>Magnoliopsida</taxon>
        <taxon>eudicotyledons</taxon>
        <taxon>Gunneridae</taxon>
        <taxon>Pentapetalae</taxon>
        <taxon>rosids</taxon>
        <taxon>fabids</taxon>
        <taxon>Rosales</taxon>
        <taxon>Cannabaceae</taxon>
        <taxon>Parasponia</taxon>
    </lineage>
</organism>
<evidence type="ECO:0000313" key="3">
    <source>
        <dbReference type="EMBL" id="PON40570.1"/>
    </source>
</evidence>
<sequence length="141" mass="16056">MKTPYLAPIFDLITLPLENSLFLHFLKVLLPYLASVSIPPMTMAKMRWTMKKRTNEDSDFKSPPPQSASPRLSPRLKKLKMEGEGTKSSPLCISTPVTKTTMRKHEGGGEKERDKRREGEKASGQRKKDKNVLFSVFDDFN</sequence>
<proteinExistence type="predicted"/>
<dbReference type="Proteomes" id="UP000237105">
    <property type="component" value="Unassembled WGS sequence"/>
</dbReference>
<evidence type="ECO:0000256" key="2">
    <source>
        <dbReference type="SAM" id="Phobius"/>
    </source>
</evidence>
<gene>
    <name evidence="3" type="ORF">PanWU01x14_295920</name>
</gene>
<keyword evidence="2" id="KW-1133">Transmembrane helix</keyword>
<dbReference type="AlphaFoldDB" id="A0A2P5AVH2"/>
<name>A0A2P5AVH2_PARAD</name>
<keyword evidence="2" id="KW-0812">Transmembrane</keyword>